<protein>
    <submittedName>
        <fullName evidence="2">Uncharacterized protein</fullName>
    </submittedName>
</protein>
<name>A0A4D6MEE2_VIGUN</name>
<evidence type="ECO:0000313" key="3">
    <source>
        <dbReference type="Proteomes" id="UP000501690"/>
    </source>
</evidence>
<evidence type="ECO:0000313" key="2">
    <source>
        <dbReference type="EMBL" id="QCD99725.1"/>
    </source>
</evidence>
<evidence type="ECO:0000256" key="1">
    <source>
        <dbReference type="SAM" id="MobiDB-lite"/>
    </source>
</evidence>
<feature type="region of interest" description="Disordered" evidence="1">
    <location>
        <begin position="46"/>
        <end position="67"/>
    </location>
</feature>
<accession>A0A4D6MEE2</accession>
<organism evidence="2 3">
    <name type="scientific">Vigna unguiculata</name>
    <name type="common">Cowpea</name>
    <dbReference type="NCBI Taxonomy" id="3917"/>
    <lineage>
        <taxon>Eukaryota</taxon>
        <taxon>Viridiplantae</taxon>
        <taxon>Streptophyta</taxon>
        <taxon>Embryophyta</taxon>
        <taxon>Tracheophyta</taxon>
        <taxon>Spermatophyta</taxon>
        <taxon>Magnoliopsida</taxon>
        <taxon>eudicotyledons</taxon>
        <taxon>Gunneridae</taxon>
        <taxon>Pentapetalae</taxon>
        <taxon>rosids</taxon>
        <taxon>fabids</taxon>
        <taxon>Fabales</taxon>
        <taxon>Fabaceae</taxon>
        <taxon>Papilionoideae</taxon>
        <taxon>50 kb inversion clade</taxon>
        <taxon>NPAAA clade</taxon>
        <taxon>indigoferoid/millettioid clade</taxon>
        <taxon>Phaseoleae</taxon>
        <taxon>Vigna</taxon>
    </lineage>
</organism>
<dbReference type="AlphaFoldDB" id="A0A4D6MEE2"/>
<gene>
    <name evidence="2" type="ORF">DEO72_LG7g1010</name>
</gene>
<reference evidence="2 3" key="1">
    <citation type="submission" date="2019-04" db="EMBL/GenBank/DDBJ databases">
        <title>An improved genome assembly and genetic linkage map for asparagus bean, Vigna unguiculata ssp. sesquipedialis.</title>
        <authorList>
            <person name="Xia Q."/>
            <person name="Zhang R."/>
            <person name="Dong Y."/>
        </authorList>
    </citation>
    <scope>NUCLEOTIDE SEQUENCE [LARGE SCALE GENOMIC DNA]</scope>
    <source>
        <tissue evidence="2">Leaf</tissue>
    </source>
</reference>
<dbReference type="Proteomes" id="UP000501690">
    <property type="component" value="Linkage Group LG7"/>
</dbReference>
<keyword evidence="3" id="KW-1185">Reference proteome</keyword>
<sequence>MAKEAQDTRRSSDTEQQCNVCRQVVAVRDRGEVGRRRHDRGRDVCAKEGVTRAQQRRHDGGAQEGATEARRWQNLLPFRLLFSGGARPSTLTSWTESQSAMEGNEGRIVWRARWRRGFAREKMMNNDGFARFGNLNKGYGLDFVNTRGIKHYRPRSFATRGQIVCYRPRSFVTRGQIMRCFKYGNNA</sequence>
<proteinExistence type="predicted"/>
<dbReference type="EMBL" id="CP039351">
    <property type="protein sequence ID" value="QCD99725.1"/>
    <property type="molecule type" value="Genomic_DNA"/>
</dbReference>